<dbReference type="PANTHER" id="PTHR22943:SF248">
    <property type="entry name" value="SEVEN TM RECEPTOR"/>
    <property type="match status" value="1"/>
</dbReference>
<protein>
    <submittedName>
        <fullName evidence="3">Serpentine Receptor, class H</fullName>
    </submittedName>
</protein>
<feature type="transmembrane region" description="Helical" evidence="1">
    <location>
        <begin position="59"/>
        <end position="83"/>
    </location>
</feature>
<dbReference type="PANTHER" id="PTHR22943">
    <property type="entry name" value="7-TRANSMEMBRANE DOMAIN RECEPTOR C.ELEGANS"/>
    <property type="match status" value="1"/>
</dbReference>
<dbReference type="InterPro" id="IPR019422">
    <property type="entry name" value="7TM_GPCR_serpentine_rcpt_Srh"/>
</dbReference>
<dbReference type="WBParaSite" id="Pan_g1538.t1">
    <property type="protein sequence ID" value="Pan_g1538.t1"/>
    <property type="gene ID" value="Pan_g1538"/>
</dbReference>
<evidence type="ECO:0000313" key="3">
    <source>
        <dbReference type="WBParaSite" id="Pan_g1538.t1"/>
    </source>
</evidence>
<keyword evidence="1" id="KW-0472">Membrane</keyword>
<name>A0A7E4V1D2_PANRE</name>
<keyword evidence="1" id="KW-1133">Transmembrane helix</keyword>
<feature type="transmembrane region" description="Helical" evidence="1">
    <location>
        <begin position="95"/>
        <end position="114"/>
    </location>
</feature>
<dbReference type="Pfam" id="PF10318">
    <property type="entry name" value="7TM_GPCR_Srh"/>
    <property type="match status" value="1"/>
</dbReference>
<feature type="transmembrane region" description="Helical" evidence="1">
    <location>
        <begin position="278"/>
        <end position="302"/>
    </location>
</feature>
<organism evidence="2 3">
    <name type="scientific">Panagrellus redivivus</name>
    <name type="common">Microworm</name>
    <dbReference type="NCBI Taxonomy" id="6233"/>
    <lineage>
        <taxon>Eukaryota</taxon>
        <taxon>Metazoa</taxon>
        <taxon>Ecdysozoa</taxon>
        <taxon>Nematoda</taxon>
        <taxon>Chromadorea</taxon>
        <taxon>Rhabditida</taxon>
        <taxon>Tylenchina</taxon>
        <taxon>Panagrolaimomorpha</taxon>
        <taxon>Panagrolaimoidea</taxon>
        <taxon>Panagrolaimidae</taxon>
        <taxon>Panagrellus</taxon>
    </lineage>
</organism>
<sequence>MSAALVDLSSYFYDNNEFTFFLIAFDFALAMFLSYVIITKSKHLGSYKYFLLNQNISGVLLSMVLVLGRPVALAPYYCIFMAGPLRLFAGTTTTIILASSAILYFLNAISIIVVSIINRYIHMFHSTYTYVFQKWYLFILINILFNFLFTLAFLFAIRDSFASHETIVAIAMNETDGALVKFYNEPTLMCFSTAGTKIDKVAQGITVTIIFLAIVLISMTSAFVLAVKRLKTVCISKLSRSLYISVIVQSILLILIIFMPTAVFGIMYSLKFTSSANFASFLISFASFHGTVDTLSMLYFIVPYRKYCLSLFCRKKSRVASEDQKS</sequence>
<evidence type="ECO:0000313" key="2">
    <source>
        <dbReference type="Proteomes" id="UP000492821"/>
    </source>
</evidence>
<evidence type="ECO:0000256" key="1">
    <source>
        <dbReference type="SAM" id="Phobius"/>
    </source>
</evidence>
<proteinExistence type="predicted"/>
<dbReference type="Proteomes" id="UP000492821">
    <property type="component" value="Unassembled WGS sequence"/>
</dbReference>
<feature type="transmembrane region" description="Helical" evidence="1">
    <location>
        <begin position="20"/>
        <end position="38"/>
    </location>
</feature>
<reference evidence="2" key="1">
    <citation type="journal article" date="2013" name="Genetics">
        <title>The draft genome and transcriptome of Panagrellus redivivus are shaped by the harsh demands of a free-living lifestyle.</title>
        <authorList>
            <person name="Srinivasan J."/>
            <person name="Dillman A.R."/>
            <person name="Macchietto M.G."/>
            <person name="Heikkinen L."/>
            <person name="Lakso M."/>
            <person name="Fracchia K.M."/>
            <person name="Antoshechkin I."/>
            <person name="Mortazavi A."/>
            <person name="Wong G."/>
            <person name="Sternberg P.W."/>
        </authorList>
    </citation>
    <scope>NUCLEOTIDE SEQUENCE [LARGE SCALE GENOMIC DNA]</scope>
    <source>
        <strain evidence="2">MT8872</strain>
    </source>
</reference>
<keyword evidence="2" id="KW-1185">Reference proteome</keyword>
<feature type="transmembrane region" description="Helical" evidence="1">
    <location>
        <begin position="205"/>
        <end position="230"/>
    </location>
</feature>
<accession>A0A7E4V1D2</accession>
<feature type="transmembrane region" description="Helical" evidence="1">
    <location>
        <begin position="242"/>
        <end position="266"/>
    </location>
</feature>
<feature type="transmembrane region" description="Helical" evidence="1">
    <location>
        <begin position="135"/>
        <end position="157"/>
    </location>
</feature>
<keyword evidence="1" id="KW-0812">Transmembrane</keyword>
<reference evidence="3" key="2">
    <citation type="submission" date="2020-10" db="UniProtKB">
        <authorList>
            <consortium name="WormBaseParasite"/>
        </authorList>
    </citation>
    <scope>IDENTIFICATION</scope>
</reference>
<dbReference type="AlphaFoldDB" id="A0A7E4V1D2"/>